<name>A0AAD6UXM4_9AGAR</name>
<evidence type="ECO:0000256" key="1">
    <source>
        <dbReference type="SAM" id="SignalP"/>
    </source>
</evidence>
<comment type="caution">
    <text evidence="2">The sequence shown here is derived from an EMBL/GenBank/DDBJ whole genome shotgun (WGS) entry which is preliminary data.</text>
</comment>
<gene>
    <name evidence="2" type="ORF">GGX14DRAFT_471201</name>
</gene>
<protein>
    <submittedName>
        <fullName evidence="2">Uncharacterized protein</fullName>
    </submittedName>
</protein>
<reference evidence="2" key="1">
    <citation type="submission" date="2023-03" db="EMBL/GenBank/DDBJ databases">
        <title>Massive genome expansion in bonnet fungi (Mycena s.s.) driven by repeated elements and novel gene families across ecological guilds.</title>
        <authorList>
            <consortium name="Lawrence Berkeley National Laboratory"/>
            <person name="Harder C.B."/>
            <person name="Miyauchi S."/>
            <person name="Viragh M."/>
            <person name="Kuo A."/>
            <person name="Thoen E."/>
            <person name="Andreopoulos B."/>
            <person name="Lu D."/>
            <person name="Skrede I."/>
            <person name="Drula E."/>
            <person name="Henrissat B."/>
            <person name="Morin E."/>
            <person name="Kohler A."/>
            <person name="Barry K."/>
            <person name="LaButti K."/>
            <person name="Morin E."/>
            <person name="Salamov A."/>
            <person name="Lipzen A."/>
            <person name="Mereny Z."/>
            <person name="Hegedus B."/>
            <person name="Baldrian P."/>
            <person name="Stursova M."/>
            <person name="Weitz H."/>
            <person name="Taylor A."/>
            <person name="Grigoriev I.V."/>
            <person name="Nagy L.G."/>
            <person name="Martin F."/>
            <person name="Kauserud H."/>
        </authorList>
    </citation>
    <scope>NUCLEOTIDE SEQUENCE</scope>
    <source>
        <strain evidence="2">9144</strain>
    </source>
</reference>
<dbReference type="EMBL" id="JARJCW010000078">
    <property type="protein sequence ID" value="KAJ7197387.1"/>
    <property type="molecule type" value="Genomic_DNA"/>
</dbReference>
<organism evidence="2 3">
    <name type="scientific">Mycena pura</name>
    <dbReference type="NCBI Taxonomy" id="153505"/>
    <lineage>
        <taxon>Eukaryota</taxon>
        <taxon>Fungi</taxon>
        <taxon>Dikarya</taxon>
        <taxon>Basidiomycota</taxon>
        <taxon>Agaricomycotina</taxon>
        <taxon>Agaricomycetes</taxon>
        <taxon>Agaricomycetidae</taxon>
        <taxon>Agaricales</taxon>
        <taxon>Marasmiineae</taxon>
        <taxon>Mycenaceae</taxon>
        <taxon>Mycena</taxon>
    </lineage>
</organism>
<keyword evidence="1" id="KW-0732">Signal</keyword>
<keyword evidence="3" id="KW-1185">Reference proteome</keyword>
<evidence type="ECO:0000313" key="2">
    <source>
        <dbReference type="EMBL" id="KAJ7197387.1"/>
    </source>
</evidence>
<evidence type="ECO:0000313" key="3">
    <source>
        <dbReference type="Proteomes" id="UP001219525"/>
    </source>
</evidence>
<proteinExistence type="predicted"/>
<dbReference type="AlphaFoldDB" id="A0AAD6UXM4"/>
<feature type="chain" id="PRO_5042265045" evidence="1">
    <location>
        <begin position="28"/>
        <end position="102"/>
    </location>
</feature>
<dbReference type="Proteomes" id="UP001219525">
    <property type="component" value="Unassembled WGS sequence"/>
</dbReference>
<accession>A0AAD6UXM4</accession>
<feature type="signal peptide" evidence="1">
    <location>
        <begin position="1"/>
        <end position="27"/>
    </location>
</feature>
<sequence length="102" mass="11270">MTPIPWALSWLWGLLLVLAHLYGTATAAPGSCSLLSADQLQSVPGWTALQDAVERGYGTEPYKIVTNDRQFPTKPASMCAGVAKGWVWFEYHARVQGHYKCM</sequence>